<feature type="region of interest" description="Disordered" evidence="1">
    <location>
        <begin position="1"/>
        <end position="29"/>
    </location>
</feature>
<organism evidence="2">
    <name type="scientific">Anguilla anguilla</name>
    <name type="common">European freshwater eel</name>
    <name type="synonym">Muraena anguilla</name>
    <dbReference type="NCBI Taxonomy" id="7936"/>
    <lineage>
        <taxon>Eukaryota</taxon>
        <taxon>Metazoa</taxon>
        <taxon>Chordata</taxon>
        <taxon>Craniata</taxon>
        <taxon>Vertebrata</taxon>
        <taxon>Euteleostomi</taxon>
        <taxon>Actinopterygii</taxon>
        <taxon>Neopterygii</taxon>
        <taxon>Teleostei</taxon>
        <taxon>Anguilliformes</taxon>
        <taxon>Anguillidae</taxon>
        <taxon>Anguilla</taxon>
    </lineage>
</organism>
<feature type="compositionally biased region" description="Polar residues" evidence="1">
    <location>
        <begin position="18"/>
        <end position="29"/>
    </location>
</feature>
<evidence type="ECO:0000256" key="1">
    <source>
        <dbReference type="SAM" id="MobiDB-lite"/>
    </source>
</evidence>
<sequence>MPFLTPENKPFRDGTLDPHTTLNNSPWHC</sequence>
<reference evidence="2" key="2">
    <citation type="journal article" date="2015" name="Fish Shellfish Immunol.">
        <title>Early steps in the European eel (Anguilla anguilla)-Vibrio vulnificus interaction in the gills: Role of the RtxA13 toxin.</title>
        <authorList>
            <person name="Callol A."/>
            <person name="Pajuelo D."/>
            <person name="Ebbesson L."/>
            <person name="Teles M."/>
            <person name="MacKenzie S."/>
            <person name="Amaro C."/>
        </authorList>
    </citation>
    <scope>NUCLEOTIDE SEQUENCE</scope>
</reference>
<dbReference type="AlphaFoldDB" id="A0A0E9XXD5"/>
<dbReference type="EMBL" id="GBXM01001481">
    <property type="protein sequence ID" value="JAI07097.1"/>
    <property type="molecule type" value="Transcribed_RNA"/>
</dbReference>
<accession>A0A0E9XXD5</accession>
<proteinExistence type="predicted"/>
<protein>
    <submittedName>
        <fullName evidence="2">Uncharacterized protein</fullName>
    </submittedName>
</protein>
<reference evidence="2" key="1">
    <citation type="submission" date="2014-11" db="EMBL/GenBank/DDBJ databases">
        <authorList>
            <person name="Amaro Gonzalez C."/>
        </authorList>
    </citation>
    <scope>NUCLEOTIDE SEQUENCE</scope>
</reference>
<evidence type="ECO:0000313" key="2">
    <source>
        <dbReference type="EMBL" id="JAI07097.1"/>
    </source>
</evidence>
<name>A0A0E9XXD5_ANGAN</name>